<gene>
    <name evidence="2" type="ORF">A2957_00975</name>
</gene>
<name>A0A1F7IMN8_9BACT</name>
<evidence type="ECO:0000313" key="2">
    <source>
        <dbReference type="EMBL" id="OGK44618.1"/>
    </source>
</evidence>
<keyword evidence="1" id="KW-1133">Transmembrane helix</keyword>
<evidence type="ECO:0008006" key="4">
    <source>
        <dbReference type="Google" id="ProtNLM"/>
    </source>
</evidence>
<dbReference type="Proteomes" id="UP000179072">
    <property type="component" value="Unassembled WGS sequence"/>
</dbReference>
<proteinExistence type="predicted"/>
<accession>A0A1F7IMN8</accession>
<sequence>METYLLHKAPAIPKDVKELIVKYGPWLVLIGLIFSIPAVLAAFGMSAVLSPFLLLAGPRLGAGFTIAWVFLAVSLVLEVFALPHLFKRARKGWMLMYYATLLGVIENILMFNIAGLLIGSVLGLYILFQIREYYK</sequence>
<feature type="transmembrane region" description="Helical" evidence="1">
    <location>
        <begin position="26"/>
        <end position="54"/>
    </location>
</feature>
<keyword evidence="1" id="KW-0472">Membrane</keyword>
<dbReference type="EMBL" id="MGAK01000014">
    <property type="protein sequence ID" value="OGK44618.1"/>
    <property type="molecule type" value="Genomic_DNA"/>
</dbReference>
<reference evidence="2 3" key="1">
    <citation type="journal article" date="2016" name="Nat. Commun.">
        <title>Thousands of microbial genomes shed light on interconnected biogeochemical processes in an aquifer system.</title>
        <authorList>
            <person name="Anantharaman K."/>
            <person name="Brown C.T."/>
            <person name="Hug L.A."/>
            <person name="Sharon I."/>
            <person name="Castelle C.J."/>
            <person name="Probst A.J."/>
            <person name="Thomas B.C."/>
            <person name="Singh A."/>
            <person name="Wilkins M.J."/>
            <person name="Karaoz U."/>
            <person name="Brodie E.L."/>
            <person name="Williams K.H."/>
            <person name="Hubbard S.S."/>
            <person name="Banfield J.F."/>
        </authorList>
    </citation>
    <scope>NUCLEOTIDE SEQUENCE [LARGE SCALE GENOMIC DNA]</scope>
</reference>
<organism evidence="2 3">
    <name type="scientific">Candidatus Roizmanbacteria bacterium RIFCSPLOWO2_01_FULL_38_11</name>
    <dbReference type="NCBI Taxonomy" id="1802060"/>
    <lineage>
        <taxon>Bacteria</taxon>
        <taxon>Candidatus Roizmaniibacteriota</taxon>
    </lineage>
</organism>
<evidence type="ECO:0000256" key="1">
    <source>
        <dbReference type="SAM" id="Phobius"/>
    </source>
</evidence>
<comment type="caution">
    <text evidence="2">The sequence shown here is derived from an EMBL/GenBank/DDBJ whole genome shotgun (WGS) entry which is preliminary data.</text>
</comment>
<feature type="transmembrane region" description="Helical" evidence="1">
    <location>
        <begin position="60"/>
        <end position="83"/>
    </location>
</feature>
<feature type="transmembrane region" description="Helical" evidence="1">
    <location>
        <begin position="95"/>
        <end position="128"/>
    </location>
</feature>
<dbReference type="STRING" id="1802060.A2957_00975"/>
<evidence type="ECO:0000313" key="3">
    <source>
        <dbReference type="Proteomes" id="UP000179072"/>
    </source>
</evidence>
<dbReference type="AlphaFoldDB" id="A0A1F7IMN8"/>
<keyword evidence="1" id="KW-0812">Transmembrane</keyword>
<protein>
    <recommendedName>
        <fullName evidence="4">Chromate transporter</fullName>
    </recommendedName>
</protein>